<accession>A0A9P4KBN4</accession>
<dbReference type="Gene3D" id="3.90.180.10">
    <property type="entry name" value="Medium-chain alcohol dehydrogenases, catalytic domain"/>
    <property type="match status" value="2"/>
</dbReference>
<reference evidence="3" key="1">
    <citation type="journal article" date="2020" name="Stud. Mycol.">
        <title>101 Dothideomycetes genomes: A test case for predicting lifestyles and emergence of pathogens.</title>
        <authorList>
            <person name="Haridas S."/>
            <person name="Albert R."/>
            <person name="Binder M."/>
            <person name="Bloem J."/>
            <person name="LaButti K."/>
            <person name="Salamov A."/>
            <person name="Andreopoulos B."/>
            <person name="Baker S."/>
            <person name="Barry K."/>
            <person name="Bills G."/>
            <person name="Bluhm B."/>
            <person name="Cannon C."/>
            <person name="Castanera R."/>
            <person name="Culley D."/>
            <person name="Daum C."/>
            <person name="Ezra D."/>
            <person name="Gonzalez J."/>
            <person name="Henrissat B."/>
            <person name="Kuo A."/>
            <person name="Liang C."/>
            <person name="Lipzen A."/>
            <person name="Lutzoni F."/>
            <person name="Magnuson J."/>
            <person name="Mondo S."/>
            <person name="Nolan M."/>
            <person name="Ohm R."/>
            <person name="Pangilinan J."/>
            <person name="Park H.-J."/>
            <person name="Ramirez L."/>
            <person name="Alfaro M."/>
            <person name="Sun H."/>
            <person name="Tritt A."/>
            <person name="Yoshinaga Y."/>
            <person name="Zwiers L.-H."/>
            <person name="Turgeon B."/>
            <person name="Goodwin S."/>
            <person name="Spatafora J."/>
            <person name="Crous P."/>
            <person name="Grigoriev I."/>
        </authorList>
    </citation>
    <scope>NUCLEOTIDE SEQUENCE [LARGE SCALE GENOMIC DNA]</scope>
    <source>
        <strain evidence="3">CBS 304.66</strain>
    </source>
</reference>
<dbReference type="Gene3D" id="3.40.50.720">
    <property type="entry name" value="NAD(P)-binding Rossmann-like Domain"/>
    <property type="match status" value="2"/>
</dbReference>
<dbReference type="OrthoDB" id="3509362at2759"/>
<name>A0A9P4KBN4_9PLEO</name>
<feature type="domain" description="Enoyl reductase (ER)" evidence="1">
    <location>
        <begin position="8"/>
        <end position="271"/>
    </location>
</feature>
<evidence type="ECO:0000313" key="2">
    <source>
        <dbReference type="EMBL" id="KAF2263500.1"/>
    </source>
</evidence>
<evidence type="ECO:0000313" key="3">
    <source>
        <dbReference type="Proteomes" id="UP000800093"/>
    </source>
</evidence>
<protein>
    <recommendedName>
        <fullName evidence="1">Enoyl reductase (ER) domain-containing protein</fullName>
    </recommendedName>
</protein>
<dbReference type="PANTHER" id="PTHR44013">
    <property type="entry name" value="ZINC-TYPE ALCOHOL DEHYDROGENASE-LIKE PROTEIN C16A3.02C"/>
    <property type="match status" value="1"/>
</dbReference>
<keyword evidence="3" id="KW-1185">Reference proteome</keyword>
<proteinExistence type="predicted"/>
<dbReference type="InterPro" id="IPR052733">
    <property type="entry name" value="Chloroplast_QOR"/>
</dbReference>
<dbReference type="InterPro" id="IPR020843">
    <property type="entry name" value="ER"/>
</dbReference>
<dbReference type="SMART" id="SM00829">
    <property type="entry name" value="PKS_ER"/>
    <property type="match status" value="1"/>
</dbReference>
<dbReference type="CDD" id="cd05289">
    <property type="entry name" value="MDR_like_2"/>
    <property type="match status" value="1"/>
</dbReference>
<dbReference type="Proteomes" id="UP000800093">
    <property type="component" value="Unassembled WGS sequence"/>
</dbReference>
<dbReference type="PANTHER" id="PTHR44013:SF5">
    <property type="entry name" value="OXIDOREDUCTASE, PUTATIVE (AFU_ORTHOLOGUE AFUA_5G01290)-RELATED"/>
    <property type="match status" value="1"/>
</dbReference>
<comment type="caution">
    <text evidence="2">The sequence shown here is derived from an EMBL/GenBank/DDBJ whole genome shotgun (WGS) entry which is preliminary data.</text>
</comment>
<dbReference type="SUPFAM" id="SSF50129">
    <property type="entry name" value="GroES-like"/>
    <property type="match status" value="1"/>
</dbReference>
<sequence length="274" mass="29672">MRAVIRTGEPKTLTFVTDHPEPTPSEWPESYIIRTHATALTRDELTWSESLIPKIPIPGFDLAGIVLATPKTLDHNANAFKPGDEVYSFTKSSWQGNAREISTAVEKEMALSARQALFILGKLRPEFTVQSSNSRVRVLAIAASGSVGIWGVQFAHLVGTEVVGTCGPSDADFAKSLGADIVLDYQKANLLECTLEDVWKIATKSGQVISVAEPPEAKKLSEANGKQLTQITGLIEQEKVNGVIDSVFGLEEYKASFEKLQGGHAKGKIVPKVN</sequence>
<dbReference type="EMBL" id="ML986625">
    <property type="protein sequence ID" value="KAF2263500.1"/>
    <property type="molecule type" value="Genomic_DNA"/>
</dbReference>
<dbReference type="GO" id="GO:0016491">
    <property type="term" value="F:oxidoreductase activity"/>
    <property type="evidence" value="ECO:0007669"/>
    <property type="project" value="InterPro"/>
</dbReference>
<dbReference type="InterPro" id="IPR011032">
    <property type="entry name" value="GroES-like_sf"/>
</dbReference>
<evidence type="ECO:0000259" key="1">
    <source>
        <dbReference type="SMART" id="SM00829"/>
    </source>
</evidence>
<dbReference type="InterPro" id="IPR036291">
    <property type="entry name" value="NAD(P)-bd_dom_sf"/>
</dbReference>
<dbReference type="Pfam" id="PF13602">
    <property type="entry name" value="ADH_zinc_N_2"/>
    <property type="match status" value="1"/>
</dbReference>
<organism evidence="2 3">
    <name type="scientific">Lojkania enalia</name>
    <dbReference type="NCBI Taxonomy" id="147567"/>
    <lineage>
        <taxon>Eukaryota</taxon>
        <taxon>Fungi</taxon>
        <taxon>Dikarya</taxon>
        <taxon>Ascomycota</taxon>
        <taxon>Pezizomycotina</taxon>
        <taxon>Dothideomycetes</taxon>
        <taxon>Pleosporomycetidae</taxon>
        <taxon>Pleosporales</taxon>
        <taxon>Pleosporales incertae sedis</taxon>
        <taxon>Lojkania</taxon>
    </lineage>
</organism>
<dbReference type="SUPFAM" id="SSF51735">
    <property type="entry name" value="NAD(P)-binding Rossmann-fold domains"/>
    <property type="match status" value="1"/>
</dbReference>
<gene>
    <name evidence="2" type="ORF">CC78DRAFT_553988</name>
</gene>
<dbReference type="AlphaFoldDB" id="A0A9P4KBN4"/>